<dbReference type="SUPFAM" id="SSF54211">
    <property type="entry name" value="Ribosomal protein S5 domain 2-like"/>
    <property type="match status" value="1"/>
</dbReference>
<dbReference type="GO" id="GO:0032300">
    <property type="term" value="C:mismatch repair complex"/>
    <property type="evidence" value="ECO:0007669"/>
    <property type="project" value="InterPro"/>
</dbReference>
<evidence type="ECO:0000259" key="4">
    <source>
        <dbReference type="SMART" id="SM00853"/>
    </source>
</evidence>
<keyword evidence="2" id="KW-0227">DNA damage</keyword>
<dbReference type="PANTHER" id="PTHR10073:SF47">
    <property type="entry name" value="DNA MISMATCH REPAIR PROTEIN MLH3"/>
    <property type="match status" value="1"/>
</dbReference>
<dbReference type="InterPro" id="IPR014721">
    <property type="entry name" value="Ribsml_uS5_D2-typ_fold_subgr"/>
</dbReference>
<organism evidence="6 7">
    <name type="scientific">Mycena citricolor</name>
    <dbReference type="NCBI Taxonomy" id="2018698"/>
    <lineage>
        <taxon>Eukaryota</taxon>
        <taxon>Fungi</taxon>
        <taxon>Dikarya</taxon>
        <taxon>Basidiomycota</taxon>
        <taxon>Agaricomycotina</taxon>
        <taxon>Agaricomycetes</taxon>
        <taxon>Agaricomycetidae</taxon>
        <taxon>Agaricales</taxon>
        <taxon>Marasmiineae</taxon>
        <taxon>Mycenaceae</taxon>
        <taxon>Mycena</taxon>
    </lineage>
</organism>
<dbReference type="EMBL" id="CAVNYO010000019">
    <property type="protein sequence ID" value="CAK5262495.1"/>
    <property type="molecule type" value="Genomic_DNA"/>
</dbReference>
<gene>
    <name evidence="6" type="ORF">MYCIT1_LOCUS1268</name>
</gene>
<evidence type="ECO:0000256" key="3">
    <source>
        <dbReference type="SAM" id="MobiDB-lite"/>
    </source>
</evidence>
<dbReference type="SUPFAM" id="SSF118116">
    <property type="entry name" value="DNA mismatch repair protein MutL"/>
    <property type="match status" value="1"/>
</dbReference>
<dbReference type="GO" id="GO:0006298">
    <property type="term" value="P:mismatch repair"/>
    <property type="evidence" value="ECO:0007669"/>
    <property type="project" value="InterPro"/>
</dbReference>
<dbReference type="PROSITE" id="PS00058">
    <property type="entry name" value="DNA_MISMATCH_REPAIR_1"/>
    <property type="match status" value="1"/>
</dbReference>
<feature type="region of interest" description="Disordered" evidence="3">
    <location>
        <begin position="373"/>
        <end position="397"/>
    </location>
</feature>
<dbReference type="GO" id="GO:0030983">
    <property type="term" value="F:mismatched DNA binding"/>
    <property type="evidence" value="ECO:0007669"/>
    <property type="project" value="InterPro"/>
</dbReference>
<proteinExistence type="inferred from homology"/>
<evidence type="ECO:0000313" key="7">
    <source>
        <dbReference type="Proteomes" id="UP001295794"/>
    </source>
</evidence>
<dbReference type="Gene3D" id="3.30.1540.20">
    <property type="entry name" value="MutL, C-terminal domain, dimerisation subdomain"/>
    <property type="match status" value="1"/>
</dbReference>
<dbReference type="InterPro" id="IPR036890">
    <property type="entry name" value="HATPase_C_sf"/>
</dbReference>
<dbReference type="Gene3D" id="3.30.230.10">
    <property type="match status" value="1"/>
</dbReference>
<dbReference type="InterPro" id="IPR014790">
    <property type="entry name" value="MutL_C"/>
</dbReference>
<dbReference type="GO" id="GO:0061982">
    <property type="term" value="P:meiosis I cell cycle process"/>
    <property type="evidence" value="ECO:0007669"/>
    <property type="project" value="UniProtKB-ARBA"/>
</dbReference>
<evidence type="ECO:0000256" key="1">
    <source>
        <dbReference type="ARBA" id="ARBA00006082"/>
    </source>
</evidence>
<dbReference type="PANTHER" id="PTHR10073">
    <property type="entry name" value="DNA MISMATCH REPAIR PROTEIN MLH, PMS, MUTL"/>
    <property type="match status" value="1"/>
</dbReference>
<feature type="compositionally biased region" description="Polar residues" evidence="3">
    <location>
        <begin position="456"/>
        <end position="466"/>
    </location>
</feature>
<comment type="caution">
    <text evidence="6">The sequence shown here is derived from an EMBL/GenBank/DDBJ whole genome shotgun (WGS) entry which is preliminary data.</text>
</comment>
<feature type="region of interest" description="Disordered" evidence="3">
    <location>
        <begin position="294"/>
        <end position="315"/>
    </location>
</feature>
<dbReference type="GO" id="GO:0005524">
    <property type="term" value="F:ATP binding"/>
    <property type="evidence" value="ECO:0007669"/>
    <property type="project" value="InterPro"/>
</dbReference>
<name>A0AAD2JUH6_9AGAR</name>
<dbReference type="Pfam" id="PF13589">
    <property type="entry name" value="HATPase_c_3"/>
    <property type="match status" value="1"/>
</dbReference>
<keyword evidence="7" id="KW-1185">Reference proteome</keyword>
<dbReference type="SMART" id="SM01340">
    <property type="entry name" value="DNA_mis_repair"/>
    <property type="match status" value="1"/>
</dbReference>
<dbReference type="Proteomes" id="UP001295794">
    <property type="component" value="Unassembled WGS sequence"/>
</dbReference>
<accession>A0AAD2JUH6</accession>
<dbReference type="InterPro" id="IPR020568">
    <property type="entry name" value="Ribosomal_Su5_D2-typ_SF"/>
</dbReference>
<sequence length="747" mass="83238">MDNIALLPDATRSKLRSTQILTSLPQIISELIQNSLDAGARNIDVGVDCEEWTCWVRDDASGIGKEGMDILGRGMEAGRYGTSKAYAPDSLNEVTTFGFRGEALASCADICCLEISSRTKAAQETWSVIVKGSKSLYQGPAVRWKRDGPGTTICIRDAFYNLPVRRRAHPPPPRCLDAIRQEIQVFSLVFPHVSFTLENTQSSKSEKDVLLRIPKSTSSLAAFRHSYGHPLAQHVEEVDATLGSLQLRGFISLDGAHSKAYQFLYINRHPITFCELHQTIDHQFNSSSFAKHAFDENGETSERSTAATRRSPRKAEKKPVYVLDITVPSQDLDNCLEPAKAAVHLRNKAGVTELLNSTIQGFLTRHGFAIAKQENIRHGSPSPRKRRKLDNVDDTEPVFRRTLIPSREPSPLYTGEEEKELLWTDPKTGEVFVVDSRTGNSYKRAEPPPVEGSAPQKRTLSKSTPRPENMPNWIKTALEANNIYAVPEEKIPSKEPTVDGPSSSGRFDKADISNAVVIEQVDRKFIACLFNRVLVLVDQHAADERIRVERFLKELCEGYVSGKRPPVREVENSVPVLLTSHEERQLRQPQLLETLAHWGFAFDDPHPDNACGNYRQVFVRQVPEVLADKLLMQDEMRDFLKSFLGKAAEDMLSTTERDPTSEGEILWLHGLRQCPNISSSSPTPKPAAAQSLCPWTAVYGSLDRARAGLQATIKASGLEGVWLKINMAKRDGFSVSINVVHDFPDLP</sequence>
<protein>
    <recommendedName>
        <fullName evidence="8">MutL C-terminal dimerisation domain-containing protein</fullName>
    </recommendedName>
</protein>
<evidence type="ECO:0000259" key="5">
    <source>
        <dbReference type="SMART" id="SM01340"/>
    </source>
</evidence>
<dbReference type="InterPro" id="IPR013507">
    <property type="entry name" value="DNA_mismatch_S5_2-like"/>
</dbReference>
<feature type="domain" description="DNA mismatch repair protein S5" evidence="5">
    <location>
        <begin position="223"/>
        <end position="364"/>
    </location>
</feature>
<dbReference type="InterPro" id="IPR014762">
    <property type="entry name" value="DNA_mismatch_repair_CS"/>
</dbReference>
<dbReference type="AlphaFoldDB" id="A0AAD2JUH6"/>
<dbReference type="Gene3D" id="3.30.565.10">
    <property type="entry name" value="Histidine kinase-like ATPase, C-terminal domain"/>
    <property type="match status" value="1"/>
</dbReference>
<dbReference type="GO" id="GO:0016887">
    <property type="term" value="F:ATP hydrolysis activity"/>
    <property type="evidence" value="ECO:0007669"/>
    <property type="project" value="InterPro"/>
</dbReference>
<dbReference type="InterPro" id="IPR037198">
    <property type="entry name" value="MutL_C_sf"/>
</dbReference>
<evidence type="ECO:0000256" key="2">
    <source>
        <dbReference type="ARBA" id="ARBA00022763"/>
    </source>
</evidence>
<feature type="region of interest" description="Disordered" evidence="3">
    <location>
        <begin position="437"/>
        <end position="471"/>
    </location>
</feature>
<evidence type="ECO:0008006" key="8">
    <source>
        <dbReference type="Google" id="ProtNLM"/>
    </source>
</evidence>
<reference evidence="6" key="1">
    <citation type="submission" date="2023-11" db="EMBL/GenBank/DDBJ databases">
        <authorList>
            <person name="De Vega J J."/>
            <person name="De Vega J J."/>
        </authorList>
    </citation>
    <scope>NUCLEOTIDE SEQUENCE</scope>
</reference>
<feature type="domain" description="MutL C-terminal dimerisation" evidence="4">
    <location>
        <begin position="517"/>
        <end position="666"/>
    </location>
</feature>
<dbReference type="Pfam" id="PF08676">
    <property type="entry name" value="MutL_C"/>
    <property type="match status" value="1"/>
</dbReference>
<dbReference type="GO" id="GO:0140664">
    <property type="term" value="F:ATP-dependent DNA damage sensor activity"/>
    <property type="evidence" value="ECO:0007669"/>
    <property type="project" value="InterPro"/>
</dbReference>
<dbReference type="SMART" id="SM00853">
    <property type="entry name" value="MutL_C"/>
    <property type="match status" value="1"/>
</dbReference>
<dbReference type="SUPFAM" id="SSF55874">
    <property type="entry name" value="ATPase domain of HSP90 chaperone/DNA topoisomerase II/histidine kinase"/>
    <property type="match status" value="1"/>
</dbReference>
<dbReference type="InterPro" id="IPR038973">
    <property type="entry name" value="MutL/Mlh/Pms-like"/>
</dbReference>
<comment type="similarity">
    <text evidence="1">Belongs to the DNA mismatch repair MutL/HexB family.</text>
</comment>
<dbReference type="InterPro" id="IPR042120">
    <property type="entry name" value="MutL_C_dimsub"/>
</dbReference>
<evidence type="ECO:0000313" key="6">
    <source>
        <dbReference type="EMBL" id="CAK5262495.1"/>
    </source>
</evidence>